<evidence type="ECO:0000256" key="10">
    <source>
        <dbReference type="ARBA" id="ARBA00023136"/>
    </source>
</evidence>
<name>A0A7J0CB92_9ACTN</name>
<evidence type="ECO:0000256" key="7">
    <source>
        <dbReference type="ARBA" id="ARBA00022777"/>
    </source>
</evidence>
<feature type="domain" description="Histidine kinase" evidence="12">
    <location>
        <begin position="295"/>
        <end position="501"/>
    </location>
</feature>
<dbReference type="InterPro" id="IPR050428">
    <property type="entry name" value="TCS_sensor_his_kinase"/>
</dbReference>
<dbReference type="PROSITE" id="PS50109">
    <property type="entry name" value="HIS_KIN"/>
    <property type="match status" value="1"/>
</dbReference>
<dbReference type="GO" id="GO:0005886">
    <property type="term" value="C:plasma membrane"/>
    <property type="evidence" value="ECO:0007669"/>
    <property type="project" value="UniProtKB-SubCell"/>
</dbReference>
<reference evidence="15 17" key="2">
    <citation type="submission" date="2020-07" db="EMBL/GenBank/DDBJ databases">
        <title>Sequencing the genomes of 1000 actinobacteria strains.</title>
        <authorList>
            <person name="Klenk H.-P."/>
        </authorList>
    </citation>
    <scope>NUCLEOTIDE SEQUENCE [LARGE SCALE GENOMIC DNA]</scope>
    <source>
        <strain evidence="15 17">DSM 41455</strain>
    </source>
</reference>
<feature type="region of interest" description="Disordered" evidence="11">
    <location>
        <begin position="87"/>
        <end position="169"/>
    </location>
</feature>
<evidence type="ECO:0000256" key="11">
    <source>
        <dbReference type="SAM" id="MobiDB-lite"/>
    </source>
</evidence>
<keyword evidence="10" id="KW-0472">Membrane</keyword>
<sequence>MRSVRARAALGATLVVAVALIGAGLAVLLVLRAELTDRAGLEAEVAAREVAGQLALDRPLDELDLGDEDIHPVQVTDEDGRLVAASQDLEAVEGTGTREVAPVRSARAPESVRDNGEASIEGGEGGAGDAGDAGDEGDEGDDSDSNGNDRARREVSSDEPVLTDGTATVDGETADYRFAAVEATNSAGLTLTVHAGAPLAAGQEAVSTVRGAMLTGLPVLLLVVAAVTWLVTRRALRPVEGIRRELAAITASQDLGRRVPEPGSRDEIARLARTTNETLTVLEASVGRQRRFVADASHELRSPIASLRTQLEVGVAHPGLLDVPGAVADTVRLQDLAADLLLLARLDAGERPGRAAVELGALVREEASQRTGDRIAVTVSVPEDESFDVSGSRGQLARVVGNLLDNAERHAGSVVTVAVGAERDAVFVDVTDDGTGVPREERERIFERFVRLDDARGRDDGGAGLGLAIARDVAARHGGTLTVGDAGGGGALFRLRLPRNT</sequence>
<dbReference type="CDD" id="cd00075">
    <property type="entry name" value="HATPase"/>
    <property type="match status" value="1"/>
</dbReference>
<dbReference type="GO" id="GO:0000155">
    <property type="term" value="F:phosphorelay sensor kinase activity"/>
    <property type="evidence" value="ECO:0007669"/>
    <property type="project" value="InterPro"/>
</dbReference>
<evidence type="ECO:0000259" key="13">
    <source>
        <dbReference type="PROSITE" id="PS50885"/>
    </source>
</evidence>
<accession>A0A7J0CB92</accession>
<dbReference type="Gene3D" id="1.10.287.130">
    <property type="match status" value="1"/>
</dbReference>
<keyword evidence="8" id="KW-1133">Transmembrane helix</keyword>
<dbReference type="InterPro" id="IPR003594">
    <property type="entry name" value="HATPase_dom"/>
</dbReference>
<keyword evidence="5" id="KW-0808">Transferase</keyword>
<dbReference type="RefSeq" id="WP_173316021.1">
    <property type="nucleotide sequence ID" value="NZ_BAAAUE010000009.1"/>
</dbReference>
<dbReference type="InterPro" id="IPR003660">
    <property type="entry name" value="HAMP_dom"/>
</dbReference>
<evidence type="ECO:0000256" key="6">
    <source>
        <dbReference type="ARBA" id="ARBA00022692"/>
    </source>
</evidence>
<protein>
    <recommendedName>
        <fullName evidence="3">histidine kinase</fullName>
        <ecNumber evidence="3">2.7.13.3</ecNumber>
    </recommendedName>
</protein>
<keyword evidence="4" id="KW-0597">Phosphoprotein</keyword>
<dbReference type="SUPFAM" id="SSF47384">
    <property type="entry name" value="Homodimeric domain of signal transducing histidine kinase"/>
    <property type="match status" value="1"/>
</dbReference>
<dbReference type="PRINTS" id="PR00344">
    <property type="entry name" value="BCTRLSENSOR"/>
</dbReference>
<proteinExistence type="predicted"/>
<dbReference type="PROSITE" id="PS50885">
    <property type="entry name" value="HAMP"/>
    <property type="match status" value="1"/>
</dbReference>
<evidence type="ECO:0000313" key="16">
    <source>
        <dbReference type="Proteomes" id="UP000498980"/>
    </source>
</evidence>
<evidence type="ECO:0000256" key="9">
    <source>
        <dbReference type="ARBA" id="ARBA00023012"/>
    </source>
</evidence>
<comment type="catalytic activity">
    <reaction evidence="1">
        <text>ATP + protein L-histidine = ADP + protein N-phospho-L-histidine.</text>
        <dbReference type="EC" id="2.7.13.3"/>
    </reaction>
</comment>
<dbReference type="CDD" id="cd00082">
    <property type="entry name" value="HisKA"/>
    <property type="match status" value="1"/>
</dbReference>
<dbReference type="EMBL" id="BLWC01000001">
    <property type="protein sequence ID" value="GFM99467.1"/>
    <property type="molecule type" value="Genomic_DNA"/>
</dbReference>
<feature type="compositionally biased region" description="Gly residues" evidence="11">
    <location>
        <begin position="122"/>
        <end position="131"/>
    </location>
</feature>
<dbReference type="InterPro" id="IPR003661">
    <property type="entry name" value="HisK_dim/P_dom"/>
</dbReference>
<dbReference type="InterPro" id="IPR036097">
    <property type="entry name" value="HisK_dim/P_sf"/>
</dbReference>
<organism evidence="14 16">
    <name type="scientific">Streptomyces fulvorobeus</name>
    <dbReference type="NCBI Taxonomy" id="284028"/>
    <lineage>
        <taxon>Bacteria</taxon>
        <taxon>Bacillati</taxon>
        <taxon>Actinomycetota</taxon>
        <taxon>Actinomycetes</taxon>
        <taxon>Kitasatosporales</taxon>
        <taxon>Streptomycetaceae</taxon>
        <taxon>Streptomyces</taxon>
    </lineage>
</organism>
<gene>
    <name evidence="15" type="ORF">HEB29_004042</name>
    <name evidence="14" type="ORF">Sfulv_42780</name>
</gene>
<dbReference type="SMART" id="SM00388">
    <property type="entry name" value="HisKA"/>
    <property type="match status" value="1"/>
</dbReference>
<reference evidence="14 16" key="1">
    <citation type="submission" date="2020-05" db="EMBL/GenBank/DDBJ databases">
        <title>Whole genome shotgun sequence of Streptomyces fulvorobeus NBRC 15897.</title>
        <authorList>
            <person name="Komaki H."/>
            <person name="Tamura T."/>
        </authorList>
    </citation>
    <scope>NUCLEOTIDE SEQUENCE [LARGE SCALE GENOMIC DNA]</scope>
    <source>
        <strain evidence="14 16">NBRC 15897</strain>
    </source>
</reference>
<comment type="subcellular location">
    <subcellularLocation>
        <location evidence="2">Cell membrane</location>
    </subcellularLocation>
</comment>
<feature type="compositionally biased region" description="Acidic residues" evidence="11">
    <location>
        <begin position="132"/>
        <end position="144"/>
    </location>
</feature>
<dbReference type="PANTHER" id="PTHR45436">
    <property type="entry name" value="SENSOR HISTIDINE KINASE YKOH"/>
    <property type="match status" value="1"/>
</dbReference>
<dbReference type="Gene3D" id="3.30.565.10">
    <property type="entry name" value="Histidine kinase-like ATPase, C-terminal domain"/>
    <property type="match status" value="1"/>
</dbReference>
<keyword evidence="9" id="KW-0902">Two-component regulatory system</keyword>
<evidence type="ECO:0000256" key="8">
    <source>
        <dbReference type="ARBA" id="ARBA00022989"/>
    </source>
</evidence>
<evidence type="ECO:0000256" key="3">
    <source>
        <dbReference type="ARBA" id="ARBA00012438"/>
    </source>
</evidence>
<evidence type="ECO:0000313" key="14">
    <source>
        <dbReference type="EMBL" id="GFM99467.1"/>
    </source>
</evidence>
<dbReference type="Proteomes" id="UP000498980">
    <property type="component" value="Unassembled WGS sequence"/>
</dbReference>
<feature type="compositionally biased region" description="Basic and acidic residues" evidence="11">
    <location>
        <begin position="147"/>
        <end position="156"/>
    </location>
</feature>
<evidence type="ECO:0000313" key="17">
    <source>
        <dbReference type="Proteomes" id="UP000530403"/>
    </source>
</evidence>
<dbReference type="SUPFAM" id="SSF55874">
    <property type="entry name" value="ATPase domain of HSP90 chaperone/DNA topoisomerase II/histidine kinase"/>
    <property type="match status" value="1"/>
</dbReference>
<dbReference type="Pfam" id="PF02518">
    <property type="entry name" value="HATPase_c"/>
    <property type="match status" value="1"/>
</dbReference>
<dbReference type="InterPro" id="IPR036890">
    <property type="entry name" value="HATPase_C_sf"/>
</dbReference>
<dbReference type="InterPro" id="IPR005467">
    <property type="entry name" value="His_kinase_dom"/>
</dbReference>
<feature type="domain" description="HAMP" evidence="13">
    <location>
        <begin position="233"/>
        <end position="287"/>
    </location>
</feature>
<dbReference type="Pfam" id="PF00512">
    <property type="entry name" value="HisKA"/>
    <property type="match status" value="1"/>
</dbReference>
<evidence type="ECO:0000256" key="4">
    <source>
        <dbReference type="ARBA" id="ARBA00022553"/>
    </source>
</evidence>
<keyword evidence="6" id="KW-0812">Transmembrane</keyword>
<dbReference type="Proteomes" id="UP000530403">
    <property type="component" value="Unassembled WGS sequence"/>
</dbReference>
<comment type="caution">
    <text evidence="14">The sequence shown here is derived from an EMBL/GenBank/DDBJ whole genome shotgun (WGS) entry which is preliminary data.</text>
</comment>
<evidence type="ECO:0000256" key="2">
    <source>
        <dbReference type="ARBA" id="ARBA00004236"/>
    </source>
</evidence>
<evidence type="ECO:0000256" key="1">
    <source>
        <dbReference type="ARBA" id="ARBA00000085"/>
    </source>
</evidence>
<dbReference type="EMBL" id="JACCCF010000001">
    <property type="protein sequence ID" value="NYE43031.1"/>
    <property type="molecule type" value="Genomic_DNA"/>
</dbReference>
<keyword evidence="16" id="KW-1185">Reference proteome</keyword>
<dbReference type="InterPro" id="IPR004358">
    <property type="entry name" value="Sig_transdc_His_kin-like_C"/>
</dbReference>
<dbReference type="SMART" id="SM00387">
    <property type="entry name" value="HATPase_c"/>
    <property type="match status" value="1"/>
</dbReference>
<dbReference type="CDD" id="cd06225">
    <property type="entry name" value="HAMP"/>
    <property type="match status" value="1"/>
</dbReference>
<evidence type="ECO:0000313" key="15">
    <source>
        <dbReference type="EMBL" id="NYE43031.1"/>
    </source>
</evidence>
<dbReference type="FunFam" id="1.10.287.130:FF:000009">
    <property type="entry name" value="Two-component sensor histidine kinase"/>
    <property type="match status" value="1"/>
</dbReference>
<dbReference type="AlphaFoldDB" id="A0A7J0CB92"/>
<evidence type="ECO:0000256" key="5">
    <source>
        <dbReference type="ARBA" id="ARBA00022679"/>
    </source>
</evidence>
<dbReference type="PANTHER" id="PTHR45436:SF5">
    <property type="entry name" value="SENSOR HISTIDINE KINASE TRCS"/>
    <property type="match status" value="1"/>
</dbReference>
<evidence type="ECO:0000259" key="12">
    <source>
        <dbReference type="PROSITE" id="PS50109"/>
    </source>
</evidence>
<dbReference type="EC" id="2.7.13.3" evidence="3"/>
<dbReference type="Pfam" id="PF00672">
    <property type="entry name" value="HAMP"/>
    <property type="match status" value="1"/>
</dbReference>
<dbReference type="SMART" id="SM00304">
    <property type="entry name" value="HAMP"/>
    <property type="match status" value="1"/>
</dbReference>
<keyword evidence="7 14" id="KW-0418">Kinase</keyword>